<gene>
    <name evidence="2" type="ORF">H4317_15065</name>
</gene>
<keyword evidence="3" id="KW-1185">Reference proteome</keyword>
<evidence type="ECO:0000259" key="1">
    <source>
        <dbReference type="Pfam" id="PF13640"/>
    </source>
</evidence>
<sequence length="260" mass="29771">MGQELIDFERLQATLPQLQKQWNAPEHPFRFLVYDGLFQPESAEQILAAYPPVTRGEWDGTTYINQQNKFSCTQFGDDQLLFRQVFAELNGPRFLALLEQITGITELISDPELFGGGLHQSIAGAFLDVHVDFNYHRTTKNHRRLNVIVYMNHEWQPDYNGYLELWDMAKKEQLADVAPLFNRCVIFETNEISFHGHPKPLATPADITRKSLATYYYTTTRPAEEIAGEHNTVYVNTEGAGGMIKNLKSAFRAVLERVKS</sequence>
<reference evidence="2 3" key="1">
    <citation type="submission" date="2020-08" db="EMBL/GenBank/DDBJ databases">
        <title>Hymenobacter sp. S2-20-2 genome sequencing.</title>
        <authorList>
            <person name="Jin L."/>
        </authorList>
    </citation>
    <scope>NUCLEOTIDE SEQUENCE [LARGE SCALE GENOMIC DNA]</scope>
    <source>
        <strain evidence="2 3">S2-20-2</strain>
    </source>
</reference>
<evidence type="ECO:0000313" key="2">
    <source>
        <dbReference type="EMBL" id="QNH61466.1"/>
    </source>
</evidence>
<dbReference type="Pfam" id="PF13640">
    <property type="entry name" value="2OG-FeII_Oxy_3"/>
    <property type="match status" value="1"/>
</dbReference>
<evidence type="ECO:0000313" key="3">
    <source>
        <dbReference type="Proteomes" id="UP000515489"/>
    </source>
</evidence>
<organism evidence="2 3">
    <name type="scientific">Hymenobacter sediminicola</name>
    <dbReference type="NCBI Taxonomy" id="2761579"/>
    <lineage>
        <taxon>Bacteria</taxon>
        <taxon>Pseudomonadati</taxon>
        <taxon>Bacteroidota</taxon>
        <taxon>Cytophagia</taxon>
        <taxon>Cytophagales</taxon>
        <taxon>Hymenobacteraceae</taxon>
        <taxon>Hymenobacter</taxon>
    </lineage>
</organism>
<dbReference type="Gene3D" id="2.60.120.620">
    <property type="entry name" value="q2cbj1_9rhob like domain"/>
    <property type="match status" value="1"/>
</dbReference>
<dbReference type="EMBL" id="CP060202">
    <property type="protein sequence ID" value="QNH61466.1"/>
    <property type="molecule type" value="Genomic_DNA"/>
</dbReference>
<protein>
    <submittedName>
        <fullName evidence="2">2OG-Fe(II) oxygenase</fullName>
    </submittedName>
</protein>
<accession>A0A7G7W523</accession>
<dbReference type="InterPro" id="IPR044862">
    <property type="entry name" value="Pro_4_hyd_alph_FE2OG_OXY"/>
</dbReference>
<feature type="domain" description="Prolyl 4-hydroxylase alpha subunit Fe(2+) 2OG dioxygenase" evidence="1">
    <location>
        <begin position="123"/>
        <end position="217"/>
    </location>
</feature>
<dbReference type="AlphaFoldDB" id="A0A7G7W523"/>
<dbReference type="RefSeq" id="WP_185887396.1">
    <property type="nucleotide sequence ID" value="NZ_CP060202.1"/>
</dbReference>
<name>A0A7G7W523_9BACT</name>
<dbReference type="Proteomes" id="UP000515489">
    <property type="component" value="Chromosome"/>
</dbReference>
<proteinExistence type="predicted"/>
<dbReference type="KEGG" id="hsk:H4317_15065"/>